<keyword evidence="8" id="KW-1185">Reference proteome</keyword>
<dbReference type="SUPFAM" id="SSF53850">
    <property type="entry name" value="Periplasmic binding protein-like II"/>
    <property type="match status" value="1"/>
</dbReference>
<evidence type="ECO:0000256" key="2">
    <source>
        <dbReference type="ARBA" id="ARBA00005695"/>
    </source>
</evidence>
<dbReference type="GO" id="GO:1904680">
    <property type="term" value="F:peptide transmembrane transporter activity"/>
    <property type="evidence" value="ECO:0007669"/>
    <property type="project" value="TreeGrafter"/>
</dbReference>
<evidence type="ECO:0000256" key="1">
    <source>
        <dbReference type="ARBA" id="ARBA00004196"/>
    </source>
</evidence>
<dbReference type="GO" id="GO:0043190">
    <property type="term" value="C:ATP-binding cassette (ABC) transporter complex"/>
    <property type="evidence" value="ECO:0007669"/>
    <property type="project" value="InterPro"/>
</dbReference>
<dbReference type="PIRSF" id="PIRSF002741">
    <property type="entry name" value="MppA"/>
    <property type="match status" value="1"/>
</dbReference>
<comment type="similarity">
    <text evidence="2">Belongs to the bacterial solute-binding protein 5 family.</text>
</comment>
<dbReference type="PROSITE" id="PS51257">
    <property type="entry name" value="PROKAR_LIPOPROTEIN"/>
    <property type="match status" value="1"/>
</dbReference>
<name>A0A1I0DFC8_9FIRM</name>
<dbReference type="PANTHER" id="PTHR30290:SF83">
    <property type="entry name" value="ABC TRANSPORTER SUBSTRATE-BINDING PROTEIN"/>
    <property type="match status" value="1"/>
</dbReference>
<dbReference type="Proteomes" id="UP000198508">
    <property type="component" value="Unassembled WGS sequence"/>
</dbReference>
<dbReference type="Gene3D" id="3.10.105.10">
    <property type="entry name" value="Dipeptide-binding Protein, Domain 3"/>
    <property type="match status" value="1"/>
</dbReference>
<evidence type="ECO:0000256" key="4">
    <source>
        <dbReference type="ARBA" id="ARBA00022729"/>
    </source>
</evidence>
<dbReference type="RefSeq" id="WP_092361413.1">
    <property type="nucleotide sequence ID" value="NZ_CP176637.1"/>
</dbReference>
<dbReference type="Pfam" id="PF00496">
    <property type="entry name" value="SBP_bac_5"/>
    <property type="match status" value="1"/>
</dbReference>
<dbReference type="STRING" id="460384.SAMN05216313_104154"/>
<organism evidence="7 8">
    <name type="scientific">Enterocloster lavalensis</name>
    <dbReference type="NCBI Taxonomy" id="460384"/>
    <lineage>
        <taxon>Bacteria</taxon>
        <taxon>Bacillati</taxon>
        <taxon>Bacillota</taxon>
        <taxon>Clostridia</taxon>
        <taxon>Lachnospirales</taxon>
        <taxon>Lachnospiraceae</taxon>
        <taxon>Enterocloster</taxon>
    </lineage>
</organism>
<dbReference type="GO" id="GO:0030313">
    <property type="term" value="C:cell envelope"/>
    <property type="evidence" value="ECO:0007669"/>
    <property type="project" value="UniProtKB-SubCell"/>
</dbReference>
<evidence type="ECO:0000256" key="3">
    <source>
        <dbReference type="ARBA" id="ARBA00022448"/>
    </source>
</evidence>
<evidence type="ECO:0000256" key="5">
    <source>
        <dbReference type="SAM" id="SignalP"/>
    </source>
</evidence>
<comment type="subcellular location">
    <subcellularLocation>
        <location evidence="1">Cell envelope</location>
    </subcellularLocation>
</comment>
<dbReference type="Gene3D" id="3.90.76.10">
    <property type="entry name" value="Dipeptide-binding Protein, Domain 1"/>
    <property type="match status" value="1"/>
</dbReference>
<evidence type="ECO:0000313" key="7">
    <source>
        <dbReference type="EMBL" id="SET30875.1"/>
    </source>
</evidence>
<keyword evidence="3" id="KW-0813">Transport</keyword>
<dbReference type="AlphaFoldDB" id="A0A1I0DFC8"/>
<dbReference type="FunFam" id="3.90.76.10:FF:000001">
    <property type="entry name" value="Oligopeptide ABC transporter substrate-binding protein"/>
    <property type="match status" value="1"/>
</dbReference>
<dbReference type="EMBL" id="FOIM01000004">
    <property type="protein sequence ID" value="SET30875.1"/>
    <property type="molecule type" value="Genomic_DNA"/>
</dbReference>
<evidence type="ECO:0000313" key="8">
    <source>
        <dbReference type="Proteomes" id="UP000198508"/>
    </source>
</evidence>
<gene>
    <name evidence="7" type="ORF">SAMN05216313_104154</name>
</gene>
<dbReference type="InterPro" id="IPR039424">
    <property type="entry name" value="SBP_5"/>
</dbReference>
<feature type="signal peptide" evidence="5">
    <location>
        <begin position="1"/>
        <end position="19"/>
    </location>
</feature>
<dbReference type="InterPro" id="IPR030678">
    <property type="entry name" value="Peptide/Ni-bd"/>
</dbReference>
<dbReference type="GO" id="GO:0015833">
    <property type="term" value="P:peptide transport"/>
    <property type="evidence" value="ECO:0007669"/>
    <property type="project" value="TreeGrafter"/>
</dbReference>
<sequence length="552" mass="60702">MKKKLSVLLCAAMVAASLAGCGGSSGAKTETTAAEASQGGQESAAEGKILTYAISGEPETLDPTMNNYSNSSILLQNLFSGLFQLEADGTLTNAMCDTYTVSDDGLVYTFTLKDGLKWSDGSDLTAADFEYTWKRTLSPELASPAAWELFYIKGGEEYNKGEGSVDDVAVKAVDAKTLEVTLNNPTPYFLYLTAASNFFPVKKDVVEGEQVWTKSGDTYVCNGAFVISEINPQSSYVMVKNPYYFAADSVKLDGVKMVIIESAEAALSAYNSGEIDAMGDSLVATQALQQYGDSDELHRFDKIGTRYYDLNCENEYMTPEVRRALAMGLDRKTICEAAVPSKPQPALAFVPHGIPYEGKTDDFRTVVGDLISEDKEAAKQLLADAGYPNGEGLPTLKFIITNTQENKDVAQVMQAMWKENLGVQVEIVTFESKVYWDELYAGNFDIAFDGWTGDYLDPDTNLNCFTQDRTYNQNRWNGEKALQYDSLIKECRSLADNNKRMELFTEAEKLLMDDMPILPLYYLNASLLVKPNVTGMTKNANGHTLFRGADKT</sequence>
<keyword evidence="4 5" id="KW-0732">Signal</keyword>
<proteinExistence type="inferred from homology"/>
<feature type="chain" id="PRO_5044372500" evidence="5">
    <location>
        <begin position="20"/>
        <end position="552"/>
    </location>
</feature>
<feature type="domain" description="Solute-binding protein family 5" evidence="6">
    <location>
        <begin position="92"/>
        <end position="470"/>
    </location>
</feature>
<evidence type="ECO:0000259" key="6">
    <source>
        <dbReference type="Pfam" id="PF00496"/>
    </source>
</evidence>
<accession>A0A1I0DFC8</accession>
<dbReference type="PANTHER" id="PTHR30290">
    <property type="entry name" value="PERIPLASMIC BINDING COMPONENT OF ABC TRANSPORTER"/>
    <property type="match status" value="1"/>
</dbReference>
<protein>
    <submittedName>
        <fullName evidence="7">Oligopeptide transport system substrate-binding protein</fullName>
    </submittedName>
</protein>
<dbReference type="GO" id="GO:0042597">
    <property type="term" value="C:periplasmic space"/>
    <property type="evidence" value="ECO:0007669"/>
    <property type="project" value="UniProtKB-ARBA"/>
</dbReference>
<reference evidence="8" key="1">
    <citation type="submission" date="2016-10" db="EMBL/GenBank/DDBJ databases">
        <authorList>
            <person name="Varghese N."/>
            <person name="Submissions S."/>
        </authorList>
    </citation>
    <scope>NUCLEOTIDE SEQUENCE [LARGE SCALE GENOMIC DNA]</scope>
    <source>
        <strain evidence="8">NLAE-zl-G277</strain>
    </source>
</reference>
<dbReference type="CDD" id="cd08504">
    <property type="entry name" value="PBP2_OppA"/>
    <property type="match status" value="1"/>
</dbReference>
<dbReference type="Gene3D" id="3.40.190.10">
    <property type="entry name" value="Periplasmic binding protein-like II"/>
    <property type="match status" value="1"/>
</dbReference>
<dbReference type="GeneID" id="93276240"/>
<dbReference type="InterPro" id="IPR000914">
    <property type="entry name" value="SBP_5_dom"/>
</dbReference>